<evidence type="ECO:0000313" key="4">
    <source>
        <dbReference type="Proteomes" id="UP001158576"/>
    </source>
</evidence>
<feature type="domain" description="Apple" evidence="1">
    <location>
        <begin position="261"/>
        <end position="300"/>
    </location>
</feature>
<evidence type="ECO:0000259" key="1">
    <source>
        <dbReference type="Pfam" id="PF00024"/>
    </source>
</evidence>
<dbReference type="SUPFAM" id="SSF57414">
    <property type="entry name" value="Hairpin loop containing domain-like"/>
    <property type="match status" value="1"/>
</dbReference>
<proteinExistence type="predicted"/>
<dbReference type="InterPro" id="IPR003609">
    <property type="entry name" value="Pan_app"/>
</dbReference>
<keyword evidence="4" id="KW-1185">Reference proteome</keyword>
<dbReference type="Proteomes" id="UP001158576">
    <property type="component" value="Chromosome PAR"/>
</dbReference>
<sequence length="356" mass="41044">MKSILVSASICGFVLVFASVYILVYYVKSSPTDFPTASAHTQPSYEQEFEVPNDDTLLLTVAPFNMEEIDSRIMEILGTIESQLEEKGALEIDESSGDSSLQSSYSSEYEADYHDEEFRASMDLVPVPVATIIEDTYPAIHTNDKALQFDYTDRSVRNSLMQAAFWNFSFIIPIDLAFENHVNQRFLDPKECKLLCERKEGCNAISVLRGFYSARCDLFNFPENQAIQTIPNKMGVFIDLRRESLQLYHFQHNIVIPGLSFKRLKTEDPFQCFDKCMEDRRCKAFFWREIDNKCSLKNHLHLNRHYHPNILSCDVTRNMVRASIPRWPDSVDFFVTSGIIRFEKKNNCPVNVSPIN</sequence>
<name>A0ABN7RIJ1_OIKDI</name>
<accession>A0ABN7RIJ1</accession>
<organism evidence="3 4">
    <name type="scientific">Oikopleura dioica</name>
    <name type="common">Tunicate</name>
    <dbReference type="NCBI Taxonomy" id="34765"/>
    <lineage>
        <taxon>Eukaryota</taxon>
        <taxon>Metazoa</taxon>
        <taxon>Chordata</taxon>
        <taxon>Tunicata</taxon>
        <taxon>Appendicularia</taxon>
        <taxon>Copelata</taxon>
        <taxon>Oikopleuridae</taxon>
        <taxon>Oikopleura</taxon>
    </lineage>
</organism>
<feature type="domain" description="Apple" evidence="2">
    <location>
        <begin position="186"/>
        <end position="206"/>
    </location>
</feature>
<gene>
    <name evidence="3" type="ORF">OKIOD_LOCUS553</name>
</gene>
<dbReference type="Pfam" id="PF00024">
    <property type="entry name" value="PAN_1"/>
    <property type="match status" value="1"/>
</dbReference>
<reference evidence="3 4" key="1">
    <citation type="submission" date="2021-04" db="EMBL/GenBank/DDBJ databases">
        <authorList>
            <person name="Bliznina A."/>
        </authorList>
    </citation>
    <scope>NUCLEOTIDE SEQUENCE [LARGE SCALE GENOMIC DNA]</scope>
</reference>
<evidence type="ECO:0000259" key="2">
    <source>
        <dbReference type="Pfam" id="PF14295"/>
    </source>
</evidence>
<protein>
    <submittedName>
        <fullName evidence="3">Oidioi.mRNA.OKI2018_I69.PAR.g8995.t1.cds</fullName>
    </submittedName>
</protein>
<dbReference type="Pfam" id="PF14295">
    <property type="entry name" value="PAN_4"/>
    <property type="match status" value="1"/>
</dbReference>
<dbReference type="Gene3D" id="3.50.4.10">
    <property type="entry name" value="Hepatocyte Growth Factor"/>
    <property type="match status" value="1"/>
</dbReference>
<evidence type="ECO:0000313" key="3">
    <source>
        <dbReference type="EMBL" id="CAG5078474.1"/>
    </source>
</evidence>
<dbReference type="EMBL" id="OU015568">
    <property type="protein sequence ID" value="CAG5078474.1"/>
    <property type="molecule type" value="Genomic_DNA"/>
</dbReference>